<keyword evidence="4" id="KW-1185">Reference proteome</keyword>
<reference evidence="1" key="1">
    <citation type="submission" date="2016-10" db="EMBL/GenBank/DDBJ databases">
        <authorList>
            <person name="de Groot N.N."/>
        </authorList>
    </citation>
    <scope>NUCLEOTIDE SEQUENCE [LARGE SCALE GENOMIC DNA]</scope>
    <source>
        <strain evidence="1">CCBAU85039</strain>
    </source>
</reference>
<reference evidence="2 4" key="3">
    <citation type="submission" date="2016-10" db="EMBL/GenBank/DDBJ databases">
        <authorList>
            <person name="Varghese N."/>
            <person name="Submissions S."/>
        </authorList>
    </citation>
    <scope>NUCLEOTIDE SEQUENCE [LARGE SCALE GENOMIC DNA]</scope>
    <source>
        <strain evidence="2 4">CGMCC 1.7071</strain>
    </source>
</reference>
<dbReference type="Proteomes" id="UP000183063">
    <property type="component" value="Unassembled WGS sequence"/>
</dbReference>
<evidence type="ECO:0000313" key="1">
    <source>
        <dbReference type="EMBL" id="SEI17590.1"/>
    </source>
</evidence>
<dbReference type="Proteomes" id="UP000198939">
    <property type="component" value="Unassembled WGS sequence"/>
</dbReference>
<name>A0A1H8ULZ3_9HYPH</name>
<proteinExistence type="predicted"/>
<accession>A0A1H8ULZ3</accession>
<dbReference type="RefSeq" id="WP_244541460.1">
    <property type="nucleotide sequence ID" value="NZ_FNXB01000045.1"/>
</dbReference>
<dbReference type="STRING" id="501024.RTCCBAU85039_5662"/>
<protein>
    <submittedName>
        <fullName evidence="1">Uncharacterized protein</fullName>
    </submittedName>
</protein>
<evidence type="ECO:0000313" key="4">
    <source>
        <dbReference type="Proteomes" id="UP000198939"/>
    </source>
</evidence>
<dbReference type="AlphaFoldDB" id="A0A1H8ULZ3"/>
<reference evidence="3" key="2">
    <citation type="submission" date="2016-10" db="EMBL/GenBank/DDBJ databases">
        <authorList>
            <person name="Wibberg D."/>
        </authorList>
    </citation>
    <scope>NUCLEOTIDE SEQUENCE [LARGE SCALE GENOMIC DNA]</scope>
</reference>
<organism evidence="1 3">
    <name type="scientific">Rhizobium tibeticum</name>
    <dbReference type="NCBI Taxonomy" id="501024"/>
    <lineage>
        <taxon>Bacteria</taxon>
        <taxon>Pseudomonadati</taxon>
        <taxon>Pseudomonadota</taxon>
        <taxon>Alphaproteobacteria</taxon>
        <taxon>Hyphomicrobiales</taxon>
        <taxon>Rhizobiaceae</taxon>
        <taxon>Rhizobium/Agrobacterium group</taxon>
        <taxon>Rhizobium</taxon>
    </lineage>
</organism>
<dbReference type="EMBL" id="FOCV01000035">
    <property type="protein sequence ID" value="SEP04232.1"/>
    <property type="molecule type" value="Genomic_DNA"/>
</dbReference>
<dbReference type="EMBL" id="FNXB01000045">
    <property type="protein sequence ID" value="SEI17590.1"/>
    <property type="molecule type" value="Genomic_DNA"/>
</dbReference>
<sequence>MSADGWNIPVPAEDAGSDEVRFWRIDVGRGRRRGRIGPQAENCRLCCQPVVITDWANRISVDIVALGIGLRAVKLGTLRICVGPNGAAKGSHPEIRLHQRADLGLDAERERVGDGRASELATYIVSKGQTLVVPVK</sequence>
<evidence type="ECO:0000313" key="3">
    <source>
        <dbReference type="Proteomes" id="UP000183063"/>
    </source>
</evidence>
<evidence type="ECO:0000313" key="2">
    <source>
        <dbReference type="EMBL" id="SEP04232.1"/>
    </source>
</evidence>
<gene>
    <name evidence="1" type="ORF">RTCCBAU85039_5662</name>
    <name evidence="2" type="ORF">SAMN05216228_103520</name>
</gene>